<dbReference type="OrthoDB" id="6620016at2759"/>
<protein>
    <recommendedName>
        <fullName evidence="4">ACYPI003149 protein</fullName>
    </recommendedName>
</protein>
<keyword evidence="1" id="KW-0175">Coiled coil</keyword>
<dbReference type="EMBL" id="VYZN01000013">
    <property type="protein sequence ID" value="KAE9540765.1"/>
    <property type="molecule type" value="Genomic_DNA"/>
</dbReference>
<dbReference type="Proteomes" id="UP000475862">
    <property type="component" value="Unassembled WGS sequence"/>
</dbReference>
<sequence>MDASNHGSVKDMGDIGEVLRDVTDLSPEDLKKQNRNLQKFLVKVIDMLKEKADRCVTQEKHIEALTLQTSSLKEVVDITKHMLAIRNTEVNRMTEDLESLQGKINEERTRHSAIIEKMNLAAKLNDELRSEYKQQSERFENMRVKYDEKFSILSDENKRLQDALPTETTD</sequence>
<accession>A0A6G0TX08</accession>
<keyword evidence="3" id="KW-1185">Reference proteome</keyword>
<gene>
    <name evidence="2" type="ORF">AGLY_004010</name>
</gene>
<comment type="caution">
    <text evidence="2">The sequence shown here is derived from an EMBL/GenBank/DDBJ whole genome shotgun (WGS) entry which is preliminary data.</text>
</comment>
<name>A0A6G0TX08_APHGL</name>
<evidence type="ECO:0000256" key="1">
    <source>
        <dbReference type="SAM" id="Coils"/>
    </source>
</evidence>
<evidence type="ECO:0000313" key="3">
    <source>
        <dbReference type="Proteomes" id="UP000475862"/>
    </source>
</evidence>
<dbReference type="AlphaFoldDB" id="A0A6G0TX08"/>
<reference evidence="2 3" key="1">
    <citation type="submission" date="2019-08" db="EMBL/GenBank/DDBJ databases">
        <title>The genome of the soybean aphid Biotype 1, its phylome, world population structure and adaptation to the North American continent.</title>
        <authorList>
            <person name="Giordano R."/>
            <person name="Donthu R.K."/>
            <person name="Hernandez A.G."/>
            <person name="Wright C.L."/>
            <person name="Zimin A.V."/>
        </authorList>
    </citation>
    <scope>NUCLEOTIDE SEQUENCE [LARGE SCALE GENOMIC DNA]</scope>
    <source>
        <tissue evidence="2">Whole aphids</tissue>
    </source>
</reference>
<proteinExistence type="predicted"/>
<feature type="coiled-coil region" evidence="1">
    <location>
        <begin position="90"/>
        <end position="145"/>
    </location>
</feature>
<evidence type="ECO:0008006" key="4">
    <source>
        <dbReference type="Google" id="ProtNLM"/>
    </source>
</evidence>
<evidence type="ECO:0000313" key="2">
    <source>
        <dbReference type="EMBL" id="KAE9540765.1"/>
    </source>
</evidence>
<organism evidence="2 3">
    <name type="scientific">Aphis glycines</name>
    <name type="common">Soybean aphid</name>
    <dbReference type="NCBI Taxonomy" id="307491"/>
    <lineage>
        <taxon>Eukaryota</taxon>
        <taxon>Metazoa</taxon>
        <taxon>Ecdysozoa</taxon>
        <taxon>Arthropoda</taxon>
        <taxon>Hexapoda</taxon>
        <taxon>Insecta</taxon>
        <taxon>Pterygota</taxon>
        <taxon>Neoptera</taxon>
        <taxon>Paraneoptera</taxon>
        <taxon>Hemiptera</taxon>
        <taxon>Sternorrhyncha</taxon>
        <taxon>Aphidomorpha</taxon>
        <taxon>Aphidoidea</taxon>
        <taxon>Aphididae</taxon>
        <taxon>Aphidini</taxon>
        <taxon>Aphis</taxon>
        <taxon>Aphis</taxon>
    </lineage>
</organism>